<dbReference type="PANTHER" id="PTHR33121:SF23">
    <property type="entry name" value="CYCLIC DI-GMP PHOSPHODIESTERASE PDEB"/>
    <property type="match status" value="1"/>
</dbReference>
<dbReference type="CDD" id="cd01949">
    <property type="entry name" value="GGDEF"/>
    <property type="match status" value="1"/>
</dbReference>
<accession>A0ABU9H9U6</accession>
<dbReference type="PROSITE" id="PS50887">
    <property type="entry name" value="GGDEF"/>
    <property type="match status" value="1"/>
</dbReference>
<proteinExistence type="predicted"/>
<dbReference type="Pfam" id="PF00563">
    <property type="entry name" value="EAL"/>
    <property type="match status" value="1"/>
</dbReference>
<keyword evidence="5" id="KW-1185">Reference proteome</keyword>
<dbReference type="InterPro" id="IPR000160">
    <property type="entry name" value="GGDEF_dom"/>
</dbReference>
<organism evidence="4 5">
    <name type="scientific">Psychromonas arctica</name>
    <dbReference type="NCBI Taxonomy" id="168275"/>
    <lineage>
        <taxon>Bacteria</taxon>
        <taxon>Pseudomonadati</taxon>
        <taxon>Pseudomonadota</taxon>
        <taxon>Gammaproteobacteria</taxon>
        <taxon>Alteromonadales</taxon>
        <taxon>Psychromonadaceae</taxon>
        <taxon>Psychromonas</taxon>
    </lineage>
</organism>
<evidence type="ECO:0000256" key="1">
    <source>
        <dbReference type="SAM" id="Phobius"/>
    </source>
</evidence>
<dbReference type="PANTHER" id="PTHR33121">
    <property type="entry name" value="CYCLIC DI-GMP PHOSPHODIESTERASE PDEF"/>
    <property type="match status" value="1"/>
</dbReference>
<evidence type="ECO:0000313" key="4">
    <source>
        <dbReference type="EMBL" id="MEL0658571.1"/>
    </source>
</evidence>
<evidence type="ECO:0000313" key="5">
    <source>
        <dbReference type="Proteomes" id="UP001366060"/>
    </source>
</evidence>
<name>A0ABU9H9U6_9GAMM</name>
<gene>
    <name evidence="4" type="ORF">V6255_05390</name>
</gene>
<keyword evidence="1" id="KW-1133">Transmembrane helix</keyword>
<dbReference type="SUPFAM" id="SSF141868">
    <property type="entry name" value="EAL domain-like"/>
    <property type="match status" value="1"/>
</dbReference>
<dbReference type="EMBL" id="JBAKBA010000008">
    <property type="protein sequence ID" value="MEL0658571.1"/>
    <property type="molecule type" value="Genomic_DNA"/>
</dbReference>
<dbReference type="InterPro" id="IPR029787">
    <property type="entry name" value="Nucleotide_cyclase"/>
</dbReference>
<dbReference type="PROSITE" id="PS50883">
    <property type="entry name" value="EAL"/>
    <property type="match status" value="1"/>
</dbReference>
<dbReference type="RefSeq" id="WP_341627219.1">
    <property type="nucleotide sequence ID" value="NZ_JBAKBA010000008.1"/>
</dbReference>
<dbReference type="Proteomes" id="UP001366060">
    <property type="component" value="Unassembled WGS sequence"/>
</dbReference>
<feature type="domain" description="GGDEF" evidence="3">
    <location>
        <begin position="281"/>
        <end position="413"/>
    </location>
</feature>
<comment type="caution">
    <text evidence="4">The sequence shown here is derived from an EMBL/GenBank/DDBJ whole genome shotgun (WGS) entry which is preliminary data.</text>
</comment>
<dbReference type="SMART" id="SM00052">
    <property type="entry name" value="EAL"/>
    <property type="match status" value="1"/>
</dbReference>
<dbReference type="CDD" id="cd01948">
    <property type="entry name" value="EAL"/>
    <property type="match status" value="1"/>
</dbReference>
<reference evidence="4 5" key="1">
    <citation type="submission" date="2024-02" db="EMBL/GenBank/DDBJ databases">
        <title>Bacteria isolated from the canopy kelp, Nereocystis luetkeana.</title>
        <authorList>
            <person name="Pfister C.A."/>
            <person name="Younker I.T."/>
            <person name="Light S.H."/>
        </authorList>
    </citation>
    <scope>NUCLEOTIDE SEQUENCE [LARGE SCALE GENOMIC DNA]</scope>
    <source>
        <strain evidence="4 5">TI.2.07</strain>
    </source>
</reference>
<dbReference type="NCBIfam" id="TIGR00254">
    <property type="entry name" value="GGDEF"/>
    <property type="match status" value="1"/>
</dbReference>
<evidence type="ECO:0000259" key="2">
    <source>
        <dbReference type="PROSITE" id="PS50883"/>
    </source>
</evidence>
<dbReference type="Gene3D" id="3.30.70.270">
    <property type="match status" value="1"/>
</dbReference>
<dbReference type="InterPro" id="IPR050706">
    <property type="entry name" value="Cyclic-di-GMP_PDE-like"/>
</dbReference>
<dbReference type="Gene3D" id="3.20.20.450">
    <property type="entry name" value="EAL domain"/>
    <property type="match status" value="1"/>
</dbReference>
<evidence type="ECO:0000259" key="3">
    <source>
        <dbReference type="PROSITE" id="PS50887"/>
    </source>
</evidence>
<feature type="domain" description="EAL" evidence="2">
    <location>
        <begin position="424"/>
        <end position="677"/>
    </location>
</feature>
<dbReference type="SUPFAM" id="SSF55073">
    <property type="entry name" value="Nucleotide cyclase"/>
    <property type="match status" value="1"/>
</dbReference>
<keyword evidence="1" id="KW-0812">Transmembrane</keyword>
<dbReference type="SMART" id="SM00267">
    <property type="entry name" value="GGDEF"/>
    <property type="match status" value="1"/>
</dbReference>
<dbReference type="InterPro" id="IPR001633">
    <property type="entry name" value="EAL_dom"/>
</dbReference>
<feature type="transmembrane region" description="Helical" evidence="1">
    <location>
        <begin position="176"/>
        <end position="199"/>
    </location>
</feature>
<dbReference type="InterPro" id="IPR035919">
    <property type="entry name" value="EAL_sf"/>
</dbReference>
<sequence>MRIRSYLAILVLACLLGAYMLEQVLGYRFNHVQILASKHTQSLLRAKDFERIENSTSQFLVSTDLVIASGNTYLIFGAKNMGDYISAELSKIQGVNLSAELNAEIKKTIVNIKNINKQLDTIGNTPEKELITHLRQLLPNYDSISLSLVKSIQFMMSETKNTIQQDTIALQKEKSFIVIAAWVSRGFFFLFIIAVWWWANRKICNPLNGLIVSSHKALAGHDFQKVDNAPIEITALSNDFKLLTQTLSHQASHDPLTELYNRRAFERHLNEVMGNSEVNDQNWFLCFIDLDYFKTINDTCGHAVGDQVLVSVAHILKQNVRNYDTVARLGGDEFAILINRCTEQKALEIANKIKQAINLLTYHWEGENFNLSASIGVAPKACENTVTELLNSADMACGLAKNSGRNAVYLFDSNQQMCSDTKQQLISVHHLNNALNNNLFVLYKQDIVPLQQQKIGKSFEILLRMLGNDGQLISPAYFLPVAERYLLTSKIDRWVINAVCEHYKSYGDQLESIETIAINLSGYSLTDNELETFIIEKLTNCVIPLDKICFEITETAAIKNIKRAQLFMENIKALGCQFALDDFGSGHSSYAYIKQLPTDKIKIDGAIVANMMNNPIDFTAVKSICEIGKAAKQDIIAEFVEDFSLVEALTKLGVDYAQGYYFAKPEPLTKPPVEANS</sequence>
<keyword evidence="1" id="KW-0472">Membrane</keyword>
<protein>
    <submittedName>
        <fullName evidence="4">EAL domain-containing protein</fullName>
    </submittedName>
</protein>
<dbReference type="InterPro" id="IPR043128">
    <property type="entry name" value="Rev_trsase/Diguanyl_cyclase"/>
</dbReference>
<dbReference type="Pfam" id="PF00990">
    <property type="entry name" value="GGDEF"/>
    <property type="match status" value="1"/>
</dbReference>